<evidence type="ECO:0000313" key="2">
    <source>
        <dbReference type="EMBL" id="JAS79553.1"/>
    </source>
</evidence>
<organism evidence="2">
    <name type="scientific">Homalodisca liturata</name>
    <dbReference type="NCBI Taxonomy" id="320908"/>
    <lineage>
        <taxon>Eukaryota</taxon>
        <taxon>Metazoa</taxon>
        <taxon>Ecdysozoa</taxon>
        <taxon>Arthropoda</taxon>
        <taxon>Hexapoda</taxon>
        <taxon>Insecta</taxon>
        <taxon>Pterygota</taxon>
        <taxon>Neoptera</taxon>
        <taxon>Paraneoptera</taxon>
        <taxon>Hemiptera</taxon>
        <taxon>Auchenorrhyncha</taxon>
        <taxon>Membracoidea</taxon>
        <taxon>Cicadellidae</taxon>
        <taxon>Cicadellinae</taxon>
        <taxon>Proconiini</taxon>
        <taxon>Homalodisca</taxon>
    </lineage>
</organism>
<accession>A0A1B6HY15</accession>
<feature type="region of interest" description="Disordered" evidence="1">
    <location>
        <begin position="995"/>
        <end position="1061"/>
    </location>
</feature>
<gene>
    <name evidence="2" type="ORF">g.17525</name>
</gene>
<dbReference type="AlphaFoldDB" id="A0A1B6HY15"/>
<feature type="region of interest" description="Disordered" evidence="1">
    <location>
        <begin position="788"/>
        <end position="807"/>
    </location>
</feature>
<name>A0A1B6HY15_9HEMI</name>
<feature type="non-terminal residue" evidence="2">
    <location>
        <position position="1"/>
    </location>
</feature>
<feature type="region of interest" description="Disordered" evidence="1">
    <location>
        <begin position="157"/>
        <end position="193"/>
    </location>
</feature>
<feature type="compositionally biased region" description="Polar residues" evidence="1">
    <location>
        <begin position="1007"/>
        <end position="1023"/>
    </location>
</feature>
<dbReference type="EMBL" id="GECU01028153">
    <property type="protein sequence ID" value="JAS79553.1"/>
    <property type="molecule type" value="Transcribed_RNA"/>
</dbReference>
<feature type="region of interest" description="Disordered" evidence="1">
    <location>
        <begin position="452"/>
        <end position="471"/>
    </location>
</feature>
<feature type="compositionally biased region" description="Low complexity" evidence="1">
    <location>
        <begin position="995"/>
        <end position="1006"/>
    </location>
</feature>
<evidence type="ECO:0000256" key="1">
    <source>
        <dbReference type="SAM" id="MobiDB-lite"/>
    </source>
</evidence>
<feature type="region of interest" description="Disordered" evidence="1">
    <location>
        <begin position="599"/>
        <end position="621"/>
    </location>
</feature>
<protein>
    <submittedName>
        <fullName evidence="2">Uncharacterized protein</fullName>
    </submittedName>
</protein>
<reference evidence="2" key="1">
    <citation type="submission" date="2015-11" db="EMBL/GenBank/DDBJ databases">
        <title>De novo transcriptome assembly of four potential Pierce s Disease insect vectors from Arizona vineyards.</title>
        <authorList>
            <person name="Tassone E.E."/>
        </authorList>
    </citation>
    <scope>NUCLEOTIDE SEQUENCE</scope>
</reference>
<sequence>EHLMSGEGSSWSSNHNEDIVASPISSSAGFGHQEVQGSKLVMSGFGPVVYQGGFKSHRGSSEQKVQVKGAKLILGPTKNYQIGPEVFESASHREDNIFKSPYGSNEQEDLAAHGSKLVLHQEEHHQIETGNTGSSGFLDSDGEKQIVQEIRSAVRPDLSGPEVFDSTGHHESSIFESRTEDNNHRNLRGNEKKLTVLQIEKHQTGDESYRSGDEKDRNLLKYPQVENEKSIKTLQHSTLVVHQEKHHKQEQPISFEGAYHDNSEIEPRLITGRGDQQIQTSTTEYNLDGQHEESGTLEILEGQKNTKPKSYSTHELHYSTSEMKPLLHQTIDRQSGSESFERDSLLKTVFDSNPDVPDVRNQQNRGSKVVVHRVEHYQSSPKYESVRNYEPLSFFNKSVKIEHEVLGQRKSIPLNLGTVVHKKNTSDDLEYVRQQGNRLVDRLIEQLQNGSNSFRSVTNDGSTTVSRSIEQPQEGKLIIRRTEHYQSVPGSVDTGMKSGKLVSLHGVLEQGQQEHGLHKTEVHQVQQEERRSERLELVGQQENNQFKYPIQSSRLGQVGGGDHERQQTILHEVTSMTEHQVQPEEPRISGYQSSSVVTTLGKNRSQRRKQGSKSVIKKSEFHQTEYGDVETIGDQGSSNLRIINPASPSGDDLTVHTSQYHQSGFGSLGTDGEVLPSTEYNRPRNQGIRESKVIVQNTEYRQRGSSNLRTSGTDKPEFPIDINDLGSHGIQGSRVVIQKSEIKQEGSGNIGNIGYQRILSPVDIARSGIQGAEGSKVVVHESKYRQSSGDVGSLGYQGSSGSPVQSFEQSRGNKIVVQSSGFQQGGDGSTGGLGYQRSSSMFSPIKFDVPSSNVNQFSTHRSEFQQTGSADIGSLSRLLTPISSDQGSQGTQGRRVVIHTSEIRQDGSGGIGTSGFQRNSEVFSPVRMGGLENQGGNVVVHRSEYHQSGSGSDGTLGRLLSPIGSSGSVPQSFQTMQRSEYHQAGSGGFGTFGYRRSSGFSGGSRSQEYSGGQRRSWTVQQVGQHPGDYGSGHQQGSMLDLLQEGGCQGEDQEQYELPGFK</sequence>
<proteinExistence type="predicted"/>
<feature type="compositionally biased region" description="Basic and acidic residues" evidence="1">
    <location>
        <begin position="167"/>
        <end position="193"/>
    </location>
</feature>